<sequence length="128" mass="13865">MINGIHLLLYSRDPEADRAFFRDVLGFSSVDAGEGWLIFALPPAEMGIHRGDGKFVEHHADHDLSGSVIYLMCDDLRATMDSLKSKGAETTEIVQAGWGITTTVRLPGGGGLGLYQPRHATALDLGRN</sequence>
<feature type="domain" description="VOC" evidence="1">
    <location>
        <begin position="1"/>
        <end position="117"/>
    </location>
</feature>
<dbReference type="SUPFAM" id="SSF54593">
    <property type="entry name" value="Glyoxalase/Bleomycin resistance protein/Dihydroxybiphenyl dioxygenase"/>
    <property type="match status" value="1"/>
</dbReference>
<accession>A0AAU7DJ27</accession>
<dbReference type="InterPro" id="IPR029068">
    <property type="entry name" value="Glyas_Bleomycin-R_OHBP_Dase"/>
</dbReference>
<reference evidence="2" key="1">
    <citation type="submission" date="2023-03" db="EMBL/GenBank/DDBJ databases">
        <title>Edaphobacter sp.</title>
        <authorList>
            <person name="Huber K.J."/>
            <person name="Papendorf J."/>
            <person name="Pilke C."/>
            <person name="Bunk B."/>
            <person name="Sproeer C."/>
            <person name="Pester M."/>
        </authorList>
    </citation>
    <scope>NUCLEOTIDE SEQUENCE</scope>
    <source>
        <strain evidence="2">DSM 110680</strain>
    </source>
</reference>
<protein>
    <submittedName>
        <fullName evidence="2">VOC family protein</fullName>
    </submittedName>
</protein>
<dbReference type="Pfam" id="PF00903">
    <property type="entry name" value="Glyoxalase"/>
    <property type="match status" value="1"/>
</dbReference>
<evidence type="ECO:0000313" key="2">
    <source>
        <dbReference type="EMBL" id="XBH17325.1"/>
    </source>
</evidence>
<name>A0AAU7DJ27_9BACT</name>
<evidence type="ECO:0000259" key="1">
    <source>
        <dbReference type="PROSITE" id="PS51819"/>
    </source>
</evidence>
<dbReference type="PROSITE" id="PS51819">
    <property type="entry name" value="VOC"/>
    <property type="match status" value="1"/>
</dbReference>
<proteinExistence type="predicted"/>
<dbReference type="InterPro" id="IPR037523">
    <property type="entry name" value="VOC_core"/>
</dbReference>
<organism evidence="2">
    <name type="scientific">Telmatobacter sp. DSM 110680</name>
    <dbReference type="NCBI Taxonomy" id="3036704"/>
    <lineage>
        <taxon>Bacteria</taxon>
        <taxon>Pseudomonadati</taxon>
        <taxon>Acidobacteriota</taxon>
        <taxon>Terriglobia</taxon>
        <taxon>Terriglobales</taxon>
        <taxon>Acidobacteriaceae</taxon>
        <taxon>Telmatobacter</taxon>
    </lineage>
</organism>
<dbReference type="InterPro" id="IPR004360">
    <property type="entry name" value="Glyas_Fos-R_dOase_dom"/>
</dbReference>
<dbReference type="EMBL" id="CP121196">
    <property type="protein sequence ID" value="XBH17325.1"/>
    <property type="molecule type" value="Genomic_DNA"/>
</dbReference>
<dbReference type="AlphaFoldDB" id="A0AAU7DJ27"/>
<dbReference type="RefSeq" id="WP_348262556.1">
    <property type="nucleotide sequence ID" value="NZ_CP121196.1"/>
</dbReference>
<dbReference type="Gene3D" id="3.10.180.10">
    <property type="entry name" value="2,3-Dihydroxybiphenyl 1,2-Dioxygenase, domain 1"/>
    <property type="match status" value="1"/>
</dbReference>
<gene>
    <name evidence="2" type="ORF">P8935_22510</name>
</gene>